<dbReference type="AlphaFoldDB" id="A0A8T2MRI0"/>
<gene>
    <name evidence="4" type="ORF">JZ751_022384</name>
</gene>
<dbReference type="PANTHER" id="PTHR47609">
    <property type="entry name" value="MICOS COMPLEX SUBUNIT MIC25"/>
    <property type="match status" value="1"/>
</dbReference>
<reference evidence="4" key="1">
    <citation type="thesis" date="2021" institute="BYU ScholarsArchive" country="Provo, UT, USA">
        <title>Applications of and Algorithms for Genome Assembly and Genomic Analyses with an Emphasis on Marine Teleosts.</title>
        <authorList>
            <person name="Pickett B.D."/>
        </authorList>
    </citation>
    <scope>NUCLEOTIDE SEQUENCE</scope>
    <source>
        <strain evidence="4">HI-2016</strain>
    </source>
</reference>
<keyword evidence="5" id="KW-1185">Reference proteome</keyword>
<evidence type="ECO:0000313" key="5">
    <source>
        <dbReference type="Proteomes" id="UP000824540"/>
    </source>
</evidence>
<sequence length="75" mass="8687">METEKKESEEEEDQSAGAAKEEMPRSMEPVCTTLQRQILHCYRENRDQTLHCSDLAKDYMQCIHTVKKNLLVNSG</sequence>
<organism evidence="4 5">
    <name type="scientific">Albula glossodonta</name>
    <name type="common">roundjaw bonefish</name>
    <dbReference type="NCBI Taxonomy" id="121402"/>
    <lineage>
        <taxon>Eukaryota</taxon>
        <taxon>Metazoa</taxon>
        <taxon>Chordata</taxon>
        <taxon>Craniata</taxon>
        <taxon>Vertebrata</taxon>
        <taxon>Euteleostomi</taxon>
        <taxon>Actinopterygii</taxon>
        <taxon>Neopterygii</taxon>
        <taxon>Teleostei</taxon>
        <taxon>Albuliformes</taxon>
        <taxon>Albulidae</taxon>
        <taxon>Albula</taxon>
    </lineage>
</organism>
<dbReference type="PANTHER" id="PTHR47609:SF1">
    <property type="entry name" value="MICOS COMPLEX SUBUNIT MIC25"/>
    <property type="match status" value="1"/>
</dbReference>
<keyword evidence="1" id="KW-1015">Disulfide bond</keyword>
<dbReference type="OrthoDB" id="70030at2759"/>
<evidence type="ECO:0000256" key="1">
    <source>
        <dbReference type="ARBA" id="ARBA00023157"/>
    </source>
</evidence>
<evidence type="ECO:0000259" key="3">
    <source>
        <dbReference type="Pfam" id="PF06747"/>
    </source>
</evidence>
<dbReference type="InterPro" id="IPR042860">
    <property type="entry name" value="MIC25"/>
</dbReference>
<evidence type="ECO:0000313" key="4">
    <source>
        <dbReference type="EMBL" id="KAG9330714.1"/>
    </source>
</evidence>
<accession>A0A8T2MRI0</accession>
<dbReference type="PROSITE" id="PS51808">
    <property type="entry name" value="CHCH"/>
    <property type="match status" value="1"/>
</dbReference>
<comment type="caution">
    <text evidence="4">The sequence shown here is derived from an EMBL/GenBank/DDBJ whole genome shotgun (WGS) entry which is preliminary data.</text>
</comment>
<feature type="region of interest" description="Disordered" evidence="2">
    <location>
        <begin position="1"/>
        <end position="28"/>
    </location>
</feature>
<dbReference type="Pfam" id="PF06747">
    <property type="entry name" value="CHCH"/>
    <property type="match status" value="1"/>
</dbReference>
<evidence type="ECO:0000256" key="2">
    <source>
        <dbReference type="SAM" id="MobiDB-lite"/>
    </source>
</evidence>
<dbReference type="InterPro" id="IPR010625">
    <property type="entry name" value="CHCH"/>
</dbReference>
<feature type="domain" description="CHCH" evidence="3">
    <location>
        <begin position="31"/>
        <end position="64"/>
    </location>
</feature>
<protein>
    <recommendedName>
        <fullName evidence="3">CHCH domain-containing protein</fullName>
    </recommendedName>
</protein>
<dbReference type="GO" id="GO:0061617">
    <property type="term" value="C:MICOS complex"/>
    <property type="evidence" value="ECO:0007669"/>
    <property type="project" value="InterPro"/>
</dbReference>
<name>A0A8T2MRI0_9TELE</name>
<proteinExistence type="predicted"/>
<dbReference type="EMBL" id="JAFBMS010000482">
    <property type="protein sequence ID" value="KAG9330714.1"/>
    <property type="molecule type" value="Genomic_DNA"/>
</dbReference>
<dbReference type="Proteomes" id="UP000824540">
    <property type="component" value="Unassembled WGS sequence"/>
</dbReference>